<evidence type="ECO:0000313" key="2">
    <source>
        <dbReference type="Proteomes" id="UP000249886"/>
    </source>
</evidence>
<proteinExistence type="predicted"/>
<sequence length="187" mass="20582">MVFQLFTSILASIVAFFGAIVPLNDDVKHWFADITVGKTLDTVLPADAHPVSAAELKDVRSGNWMSVVRPQTTTMFFGDYYRDAPKKLPNIGEEFGGNAPADLQHFSGGASCNGTASGVWFDGNVMHKTRQILVTNNPCPEVANTRDKDVQAFLSANPELYLDGQGHLYLKRPDGVASEWQRPWLVK</sequence>
<dbReference type="EMBL" id="UARK01000001">
    <property type="protein sequence ID" value="SPW24553.1"/>
    <property type="molecule type" value="Genomic_DNA"/>
</dbReference>
<dbReference type="Proteomes" id="UP000249886">
    <property type="component" value="Unassembled WGS sequence"/>
</dbReference>
<organism evidence="1 2">
    <name type="scientific">Corynebacterium matruchotii</name>
    <dbReference type="NCBI Taxonomy" id="43768"/>
    <lineage>
        <taxon>Bacteria</taxon>
        <taxon>Bacillati</taxon>
        <taxon>Actinomycetota</taxon>
        <taxon>Actinomycetes</taxon>
        <taxon>Mycobacteriales</taxon>
        <taxon>Corynebacteriaceae</taxon>
        <taxon>Corynebacterium</taxon>
    </lineage>
</organism>
<comment type="caution">
    <text evidence="1">The sequence shown here is derived from an EMBL/GenBank/DDBJ whole genome shotgun (WGS) entry which is preliminary data.</text>
</comment>
<evidence type="ECO:0008006" key="3">
    <source>
        <dbReference type="Google" id="ProtNLM"/>
    </source>
</evidence>
<accession>A0A6H9XPB1</accession>
<protein>
    <recommendedName>
        <fullName evidence="3">META domain-containing protein</fullName>
    </recommendedName>
</protein>
<evidence type="ECO:0000313" key="1">
    <source>
        <dbReference type="EMBL" id="SPW24553.1"/>
    </source>
</evidence>
<reference evidence="1 2" key="1">
    <citation type="submission" date="2018-06" db="EMBL/GenBank/DDBJ databases">
        <authorList>
            <consortium name="Pathogen Informatics"/>
            <person name="Doyle S."/>
        </authorList>
    </citation>
    <scope>NUCLEOTIDE SEQUENCE [LARGE SCALE GENOMIC DNA]</scope>
    <source>
        <strain evidence="1 2">NCTC10254</strain>
    </source>
</reference>
<dbReference type="GeneID" id="84574638"/>
<gene>
    <name evidence="1" type="ORF">NCTC10254_00934</name>
</gene>
<dbReference type="RefSeq" id="WP_005526758.1">
    <property type="nucleotide sequence ID" value="NZ_CP050134.2"/>
</dbReference>
<dbReference type="AlphaFoldDB" id="A0A6H9XPB1"/>
<name>A0A6H9XPB1_9CORY</name>